<evidence type="ECO:0000256" key="1">
    <source>
        <dbReference type="PROSITE-ProRule" id="PRU00176"/>
    </source>
</evidence>
<dbReference type="InterPro" id="IPR012677">
    <property type="entry name" value="Nucleotide-bd_a/b_plait_sf"/>
</dbReference>
<dbReference type="Proteomes" id="UP000660262">
    <property type="component" value="Unassembled WGS sequence"/>
</dbReference>
<proteinExistence type="predicted"/>
<dbReference type="PANTHER" id="PTHR32343">
    <property type="entry name" value="SERINE/ARGININE-RICH SPLICING FACTOR"/>
    <property type="match status" value="1"/>
</dbReference>
<reference evidence="3" key="1">
    <citation type="submission" date="2020-10" db="EMBL/GenBank/DDBJ databases">
        <title>Unveiling of a novel bifunctional photoreceptor, Dualchrome1, isolated from a cosmopolitan green alga.</title>
        <authorList>
            <person name="Suzuki S."/>
            <person name="Kawachi M."/>
        </authorList>
    </citation>
    <scope>NUCLEOTIDE SEQUENCE</scope>
    <source>
        <strain evidence="3">NIES 2893</strain>
    </source>
</reference>
<dbReference type="SMART" id="SM00360">
    <property type="entry name" value="RRM"/>
    <property type="match status" value="1"/>
</dbReference>
<evidence type="ECO:0000313" key="4">
    <source>
        <dbReference type="Proteomes" id="UP000660262"/>
    </source>
</evidence>
<keyword evidence="4" id="KW-1185">Reference proteome</keyword>
<dbReference type="PANTHER" id="PTHR32343:SF10">
    <property type="entry name" value="RNA-BINDING REGION RNP-1 DOMAIN-CONTAINING PROTEIN"/>
    <property type="match status" value="1"/>
</dbReference>
<comment type="caution">
    <text evidence="3">The sequence shown here is derived from an EMBL/GenBank/DDBJ whole genome shotgun (WGS) entry which is preliminary data.</text>
</comment>
<dbReference type="EMBL" id="BNJQ01000027">
    <property type="protein sequence ID" value="GHP09924.1"/>
    <property type="molecule type" value="Genomic_DNA"/>
</dbReference>
<dbReference type="OrthoDB" id="7763451at2759"/>
<dbReference type="SUPFAM" id="SSF54928">
    <property type="entry name" value="RNA-binding domain, RBD"/>
    <property type="match status" value="1"/>
</dbReference>
<dbReference type="AlphaFoldDB" id="A0A830HS17"/>
<accession>A0A830HS17</accession>
<feature type="domain" description="RRM" evidence="2">
    <location>
        <begin position="2"/>
        <end position="85"/>
    </location>
</feature>
<dbReference type="Gene3D" id="3.30.70.330">
    <property type="match status" value="1"/>
</dbReference>
<sequence>MSTVRVSNVSKQCTETTLKEFFSYSGTIASIELAPAASEEDATSDDSAVQVALVTFEDPTAIDTALMLSGATIMDREVTIEAVGSAMSPAKKSKSAGEVVASLIAQGYMLTQQIVEKAKKYDDEHQLTARASAKIAEVQVATSAALKDADAKLGVSEKMKNLNEQYKLQENMNKIGYSVAGKINEAQASIESNETFQKGKAAFFTGAQNLTERFNSMTTQVSQKVNEQVEAMKNKSAAS</sequence>
<evidence type="ECO:0000259" key="2">
    <source>
        <dbReference type="PROSITE" id="PS50102"/>
    </source>
</evidence>
<dbReference type="InterPro" id="IPR035979">
    <property type="entry name" value="RBD_domain_sf"/>
</dbReference>
<organism evidence="3 4">
    <name type="scientific">Pycnococcus provasolii</name>
    <dbReference type="NCBI Taxonomy" id="41880"/>
    <lineage>
        <taxon>Eukaryota</taxon>
        <taxon>Viridiplantae</taxon>
        <taxon>Chlorophyta</taxon>
        <taxon>Pseudoscourfieldiophyceae</taxon>
        <taxon>Pseudoscourfieldiales</taxon>
        <taxon>Pycnococcaceae</taxon>
        <taxon>Pycnococcus</taxon>
    </lineage>
</organism>
<gene>
    <name evidence="3" type="ORF">PPROV_000865700</name>
</gene>
<name>A0A830HS17_9CHLO</name>
<dbReference type="GO" id="GO:0003723">
    <property type="term" value="F:RNA binding"/>
    <property type="evidence" value="ECO:0007669"/>
    <property type="project" value="UniProtKB-UniRule"/>
</dbReference>
<dbReference type="Pfam" id="PF00076">
    <property type="entry name" value="RRM_1"/>
    <property type="match status" value="1"/>
</dbReference>
<protein>
    <recommendedName>
        <fullName evidence="2">RRM domain-containing protein</fullName>
    </recommendedName>
</protein>
<keyword evidence="1" id="KW-0694">RNA-binding</keyword>
<dbReference type="PROSITE" id="PS50102">
    <property type="entry name" value="RRM"/>
    <property type="match status" value="1"/>
</dbReference>
<dbReference type="InterPro" id="IPR000504">
    <property type="entry name" value="RRM_dom"/>
</dbReference>
<evidence type="ECO:0000313" key="3">
    <source>
        <dbReference type="EMBL" id="GHP09924.1"/>
    </source>
</evidence>